<dbReference type="RefSeq" id="WP_100350903.1">
    <property type="nucleotide sequence ID" value="NZ_PGTZ01000011.1"/>
</dbReference>
<evidence type="ECO:0000313" key="2">
    <source>
        <dbReference type="Proteomes" id="UP000231586"/>
    </source>
</evidence>
<proteinExistence type="predicted"/>
<dbReference type="OrthoDB" id="5184241at2"/>
<dbReference type="EMBL" id="PGTZ01000011">
    <property type="protein sequence ID" value="PJI85615.1"/>
    <property type="molecule type" value="Genomic_DNA"/>
</dbReference>
<evidence type="ECO:0008006" key="3">
    <source>
        <dbReference type="Google" id="ProtNLM"/>
    </source>
</evidence>
<dbReference type="AlphaFoldDB" id="A0A2M8W3X0"/>
<protein>
    <recommendedName>
        <fullName evidence="3">SatD family protein</fullName>
    </recommendedName>
</protein>
<evidence type="ECO:0000313" key="1">
    <source>
        <dbReference type="EMBL" id="PJI85615.1"/>
    </source>
</evidence>
<reference evidence="1 2" key="1">
    <citation type="submission" date="2017-11" db="EMBL/GenBank/DDBJ databases">
        <title>Genomic Encyclopedia of Archaeal and Bacterial Type Strains, Phase II (KMG-II): From Individual Species to Whole Genera.</title>
        <authorList>
            <person name="Goeker M."/>
        </authorList>
    </citation>
    <scope>NUCLEOTIDE SEQUENCE [LARGE SCALE GENOMIC DNA]</scope>
    <source>
        <strain evidence="1 2">DSM 22413</strain>
    </source>
</reference>
<gene>
    <name evidence="1" type="ORF">CLV34_2798</name>
</gene>
<organism evidence="1 2">
    <name type="scientific">Luteimicrobium subarcticum</name>
    <dbReference type="NCBI Taxonomy" id="620910"/>
    <lineage>
        <taxon>Bacteria</taxon>
        <taxon>Bacillati</taxon>
        <taxon>Actinomycetota</taxon>
        <taxon>Actinomycetes</taxon>
        <taxon>Micrococcales</taxon>
        <taxon>Luteimicrobium</taxon>
    </lineage>
</organism>
<dbReference type="Proteomes" id="UP000231586">
    <property type="component" value="Unassembled WGS sequence"/>
</dbReference>
<accession>A0A2M8W3X0</accession>
<keyword evidence="2" id="KW-1185">Reference proteome</keyword>
<comment type="caution">
    <text evidence="1">The sequence shown here is derived from an EMBL/GenBank/DDBJ whole genome shotgun (WGS) entry which is preliminary data.</text>
</comment>
<sequence length="215" mass="22629">MFVLTVDQRRSRRGTDLVPELLSAHERIARPGDGVVLPLERTVGDEAQALLDDAALVVDTVLQVVRDGRWSVGIGVGGVDTPLPGSTRAARGPAYLAARDAVERAKRRPGAARIAVELGLDAGSGGGDGPPAWERAARDAEALLVLLGAVVARRTDAGWEVVDRLARAGATQGDLARDLGVSQQAVSQRLLASMWPEEAAARPLAARLLQEADRS</sequence>
<name>A0A2M8W3X0_9MICO</name>